<evidence type="ECO:0000256" key="6">
    <source>
        <dbReference type="SAM" id="MobiDB-lite"/>
    </source>
</evidence>
<evidence type="ECO:0000256" key="2">
    <source>
        <dbReference type="ARBA" id="ARBA00010131"/>
    </source>
</evidence>
<keyword evidence="5 7" id="KW-0472">Membrane</keyword>
<evidence type="ECO:0000256" key="4">
    <source>
        <dbReference type="ARBA" id="ARBA00022989"/>
    </source>
</evidence>
<reference evidence="8" key="1">
    <citation type="submission" date="2017-05" db="UniProtKB">
        <authorList>
            <consortium name="EnsemblMetazoa"/>
        </authorList>
    </citation>
    <scope>IDENTIFICATION</scope>
</reference>
<dbReference type="InParanoid" id="A0A1X7SVN0"/>
<feature type="transmembrane region" description="Helical" evidence="7">
    <location>
        <begin position="373"/>
        <end position="393"/>
    </location>
</feature>
<proteinExistence type="inferred from homology"/>
<protein>
    <submittedName>
        <fullName evidence="8">Uncharacterized protein</fullName>
    </submittedName>
</protein>
<name>A0A1X7SVN0_AMPQE</name>
<evidence type="ECO:0000256" key="7">
    <source>
        <dbReference type="SAM" id="Phobius"/>
    </source>
</evidence>
<dbReference type="STRING" id="400682.A0A1X7SVN0"/>
<dbReference type="PANTHER" id="PTHR33966">
    <property type="entry name" value="PROTEIN ODR-4 HOMOLOG"/>
    <property type="match status" value="1"/>
</dbReference>
<evidence type="ECO:0000313" key="8">
    <source>
        <dbReference type="EnsemblMetazoa" id="Aqu2.1.06047_001"/>
    </source>
</evidence>
<evidence type="ECO:0000256" key="5">
    <source>
        <dbReference type="ARBA" id="ARBA00023136"/>
    </source>
</evidence>
<dbReference type="Pfam" id="PF14778">
    <property type="entry name" value="ODR4-like"/>
    <property type="match status" value="1"/>
</dbReference>
<keyword evidence="4 7" id="KW-1133">Transmembrane helix</keyword>
<comment type="similarity">
    <text evidence="2">Belongs to the ODR-4 family.</text>
</comment>
<organism evidence="8">
    <name type="scientific">Amphimedon queenslandica</name>
    <name type="common">Sponge</name>
    <dbReference type="NCBI Taxonomy" id="400682"/>
    <lineage>
        <taxon>Eukaryota</taxon>
        <taxon>Metazoa</taxon>
        <taxon>Porifera</taxon>
        <taxon>Demospongiae</taxon>
        <taxon>Heteroscleromorpha</taxon>
        <taxon>Haplosclerida</taxon>
        <taxon>Niphatidae</taxon>
        <taxon>Amphimedon</taxon>
    </lineage>
</organism>
<dbReference type="PANTHER" id="PTHR33966:SF1">
    <property type="entry name" value="PROTEIN ODR-4 HOMOLOG"/>
    <property type="match status" value="1"/>
</dbReference>
<feature type="compositionally biased region" description="Polar residues" evidence="6">
    <location>
        <begin position="349"/>
        <end position="359"/>
    </location>
</feature>
<dbReference type="AlphaFoldDB" id="A0A1X7SVN0"/>
<dbReference type="GO" id="GO:0012505">
    <property type="term" value="C:endomembrane system"/>
    <property type="evidence" value="ECO:0007669"/>
    <property type="project" value="TreeGrafter"/>
</dbReference>
<comment type="subcellular location">
    <subcellularLocation>
        <location evidence="1">Membrane</location>
    </subcellularLocation>
</comment>
<sequence length="394" mass="43673">KAQVLLIGCKISDSQYHVLSVTSDGGNNITEKAKQISSTLPGGIYVLGVAMDTNPKQLKTQLNLVRGLLASIKKKSRGGGGRDQLLLIYYSQESKKLRCLSVDIDDPQSVLQLPGSEVKATQKELLVGHAYLSFETEQVIEIKGRDANATGISGVLNDTLDQCVSSLRDAVAISDGGSIPKNDECVSEYVRGNCIEVKFNWKNNASGVDSPFVISDGLNVKVEDGLHCKAYVHAQAKWQQLVELLKEDAIKTLTIRKEAILAELVDGEEEESEEGEKKKSWKTFKLMFPRRIWFKDESKKYELCEIVFPEENEEEAKENLKDIWGEGIILTLSHGGNKNRNGEEFKPISTTMKSQSDITSKPDQKRDSKPSNLTYYLLAILVLLLAIAVIILLL</sequence>
<dbReference type="OrthoDB" id="21458at2759"/>
<dbReference type="FunCoup" id="A0A1X7SVN0">
    <property type="interactions" value="370"/>
</dbReference>
<evidence type="ECO:0000256" key="3">
    <source>
        <dbReference type="ARBA" id="ARBA00022692"/>
    </source>
</evidence>
<dbReference type="EnsemblMetazoa" id="Aqu2.1.06047_001">
    <property type="protein sequence ID" value="Aqu2.1.06047_001"/>
    <property type="gene ID" value="Aqu2.1.06047"/>
</dbReference>
<feature type="compositionally biased region" description="Basic and acidic residues" evidence="6">
    <location>
        <begin position="360"/>
        <end position="369"/>
    </location>
</feature>
<accession>A0A1X7SVN0</accession>
<dbReference type="GO" id="GO:0008104">
    <property type="term" value="P:intracellular protein localization"/>
    <property type="evidence" value="ECO:0007669"/>
    <property type="project" value="TreeGrafter"/>
</dbReference>
<feature type="region of interest" description="Disordered" evidence="6">
    <location>
        <begin position="349"/>
        <end position="369"/>
    </location>
</feature>
<dbReference type="GO" id="GO:0016020">
    <property type="term" value="C:membrane"/>
    <property type="evidence" value="ECO:0007669"/>
    <property type="project" value="UniProtKB-SubCell"/>
</dbReference>
<dbReference type="InterPro" id="IPR029454">
    <property type="entry name" value="ODR-4-like"/>
</dbReference>
<evidence type="ECO:0000256" key="1">
    <source>
        <dbReference type="ARBA" id="ARBA00004370"/>
    </source>
</evidence>
<keyword evidence="3 7" id="KW-0812">Transmembrane</keyword>